<evidence type="ECO:0000313" key="3">
    <source>
        <dbReference type="Proteomes" id="UP001596150"/>
    </source>
</evidence>
<gene>
    <name evidence="2" type="ORF">ACFPP9_09285</name>
</gene>
<dbReference type="EMBL" id="JBHSML010000003">
    <property type="protein sequence ID" value="MFC5515960.1"/>
    <property type="molecule type" value="Genomic_DNA"/>
</dbReference>
<evidence type="ECO:0000313" key="2">
    <source>
        <dbReference type="EMBL" id="MFC5515960.1"/>
    </source>
</evidence>
<sequence>MASRIVGVSAESKKTAGQPLREAPIRAPFPKLGECNLSVCNATHAIEQEWQLQIEIDAGEPSAFVGSLSPIGMIISQ</sequence>
<proteinExistence type="predicted"/>
<dbReference type="RefSeq" id="WP_266341825.1">
    <property type="nucleotide sequence ID" value="NZ_JAPKNH010000001.1"/>
</dbReference>
<keyword evidence="3" id="KW-1185">Reference proteome</keyword>
<evidence type="ECO:0000256" key="1">
    <source>
        <dbReference type="SAM" id="MobiDB-lite"/>
    </source>
</evidence>
<dbReference type="Proteomes" id="UP001596150">
    <property type="component" value="Unassembled WGS sequence"/>
</dbReference>
<accession>A0ABW0PTN1</accession>
<name>A0ABW0PTN1_9HYPH</name>
<organism evidence="2 3">
    <name type="scientific">Kaistia terrae</name>
    <dbReference type="NCBI Taxonomy" id="537017"/>
    <lineage>
        <taxon>Bacteria</taxon>
        <taxon>Pseudomonadati</taxon>
        <taxon>Pseudomonadota</taxon>
        <taxon>Alphaproteobacteria</taxon>
        <taxon>Hyphomicrobiales</taxon>
        <taxon>Kaistiaceae</taxon>
        <taxon>Kaistia</taxon>
    </lineage>
</organism>
<feature type="region of interest" description="Disordered" evidence="1">
    <location>
        <begin position="1"/>
        <end position="22"/>
    </location>
</feature>
<reference evidence="3" key="1">
    <citation type="journal article" date="2019" name="Int. J. Syst. Evol. Microbiol.">
        <title>The Global Catalogue of Microorganisms (GCM) 10K type strain sequencing project: providing services to taxonomists for standard genome sequencing and annotation.</title>
        <authorList>
            <consortium name="The Broad Institute Genomics Platform"/>
            <consortium name="The Broad Institute Genome Sequencing Center for Infectious Disease"/>
            <person name="Wu L."/>
            <person name="Ma J."/>
        </authorList>
    </citation>
    <scope>NUCLEOTIDE SEQUENCE [LARGE SCALE GENOMIC DNA]</scope>
    <source>
        <strain evidence="3">KACC 12633</strain>
    </source>
</reference>
<protein>
    <submittedName>
        <fullName evidence="2">Uncharacterized protein</fullName>
    </submittedName>
</protein>
<comment type="caution">
    <text evidence="2">The sequence shown here is derived from an EMBL/GenBank/DDBJ whole genome shotgun (WGS) entry which is preliminary data.</text>
</comment>